<keyword evidence="7" id="KW-0503">Monooxygenase</keyword>
<evidence type="ECO:0000256" key="2">
    <source>
        <dbReference type="ARBA" id="ARBA00010139"/>
    </source>
</evidence>
<dbReference type="OrthoDB" id="66881at2759"/>
<sequence>MSFTDRLANGQPLDATEPTTHFLDCVVVGAGFGGIYLLYHLRKVGYSVKIFEAGADIGGIWYFNSYSGARVDSEVPIYEYSIEEVWRDWMWSEKIPMTKDIFLNKCVVKARFNINTDRWTVTAEDGTVVKAKFLALCTGFASKIYIPDLKGLDSFQGISHHTAHWPQEGVELKGKRVGIIGTGASGVQVIQEIAADVKQLTVFQRTPNYALPMVQTKLDKASQDKMKPLYPTIFQYRRETINGFHYDILSKKLFEATPSERILHFENMWSMGGFHYNIQNYANYIVDQAANDEVYKFWRDKVRERLRDPLMQEKLAPSIPPHPLGARRLCLEQNYYEVYNRSNVELIDLNQFPINEITPHGVLTADGVERELDVLILATGFDSHTGGITQIDICDVEGKSIKDKWASGVATNLGLTTAGYPNMFFMYGPQSPTAFSNGPTHTDIQGEWIVNCIEHMMSTGFTRIDAQVEAEQEWRRQVLLLGSMTLLPKARGWYMGSNPYNFMGGVQVYDRLITECATQGYVGFDLS</sequence>
<evidence type="ECO:0000256" key="6">
    <source>
        <dbReference type="ARBA" id="ARBA00023002"/>
    </source>
</evidence>
<evidence type="ECO:0000256" key="1">
    <source>
        <dbReference type="ARBA" id="ARBA00001974"/>
    </source>
</evidence>
<evidence type="ECO:0000259" key="8">
    <source>
        <dbReference type="Pfam" id="PF07992"/>
    </source>
</evidence>
<protein>
    <submittedName>
        <fullName evidence="9">FAD dependent oxidoreductase</fullName>
    </submittedName>
</protein>
<keyword evidence="10" id="KW-1185">Reference proteome</keyword>
<evidence type="ECO:0000256" key="4">
    <source>
        <dbReference type="ARBA" id="ARBA00022827"/>
    </source>
</evidence>
<evidence type="ECO:0000313" key="9">
    <source>
        <dbReference type="EMBL" id="KAF9066659.1"/>
    </source>
</evidence>
<evidence type="ECO:0000256" key="3">
    <source>
        <dbReference type="ARBA" id="ARBA00022630"/>
    </source>
</evidence>
<keyword evidence="4" id="KW-0274">FAD</keyword>
<organism evidence="9 10">
    <name type="scientific">Rhodocollybia butyracea</name>
    <dbReference type="NCBI Taxonomy" id="206335"/>
    <lineage>
        <taxon>Eukaryota</taxon>
        <taxon>Fungi</taxon>
        <taxon>Dikarya</taxon>
        <taxon>Basidiomycota</taxon>
        <taxon>Agaricomycotina</taxon>
        <taxon>Agaricomycetes</taxon>
        <taxon>Agaricomycetidae</taxon>
        <taxon>Agaricales</taxon>
        <taxon>Marasmiineae</taxon>
        <taxon>Omphalotaceae</taxon>
        <taxon>Rhodocollybia</taxon>
    </lineage>
</organism>
<feature type="domain" description="FAD/NAD(P)-binding" evidence="8">
    <location>
        <begin position="24"/>
        <end position="227"/>
    </location>
</feature>
<dbReference type="Gene3D" id="3.50.50.60">
    <property type="entry name" value="FAD/NAD(P)-binding domain"/>
    <property type="match status" value="2"/>
</dbReference>
<accession>A0A9P5PJ34</accession>
<keyword evidence="3" id="KW-0285">Flavoprotein</keyword>
<dbReference type="InterPro" id="IPR050775">
    <property type="entry name" value="FAD-binding_Monooxygenases"/>
</dbReference>
<evidence type="ECO:0000313" key="10">
    <source>
        <dbReference type="Proteomes" id="UP000772434"/>
    </source>
</evidence>
<keyword evidence="5" id="KW-0521">NADP</keyword>
<dbReference type="SUPFAM" id="SSF51905">
    <property type="entry name" value="FAD/NAD(P)-binding domain"/>
    <property type="match status" value="2"/>
</dbReference>
<name>A0A9P5PJ34_9AGAR</name>
<dbReference type="AlphaFoldDB" id="A0A9P5PJ34"/>
<comment type="caution">
    <text evidence="9">The sequence shown here is derived from an EMBL/GenBank/DDBJ whole genome shotgun (WGS) entry which is preliminary data.</text>
</comment>
<dbReference type="GO" id="GO:0004497">
    <property type="term" value="F:monooxygenase activity"/>
    <property type="evidence" value="ECO:0007669"/>
    <property type="project" value="UniProtKB-KW"/>
</dbReference>
<gene>
    <name evidence="9" type="ORF">BDP27DRAFT_1330316</name>
</gene>
<proteinExistence type="inferred from homology"/>
<dbReference type="Proteomes" id="UP000772434">
    <property type="component" value="Unassembled WGS sequence"/>
</dbReference>
<dbReference type="PANTHER" id="PTHR43098">
    <property type="entry name" value="L-ORNITHINE N(5)-MONOOXYGENASE-RELATED"/>
    <property type="match status" value="1"/>
</dbReference>
<comment type="similarity">
    <text evidence="2">Belongs to the FAD-binding monooxygenase family.</text>
</comment>
<dbReference type="Pfam" id="PF07992">
    <property type="entry name" value="Pyr_redox_2"/>
    <property type="match status" value="1"/>
</dbReference>
<dbReference type="InterPro" id="IPR036188">
    <property type="entry name" value="FAD/NAD-bd_sf"/>
</dbReference>
<dbReference type="PANTHER" id="PTHR43098:SF3">
    <property type="entry name" value="L-ORNITHINE N(5)-MONOOXYGENASE-RELATED"/>
    <property type="match status" value="1"/>
</dbReference>
<evidence type="ECO:0000256" key="5">
    <source>
        <dbReference type="ARBA" id="ARBA00022857"/>
    </source>
</evidence>
<evidence type="ECO:0000256" key="7">
    <source>
        <dbReference type="ARBA" id="ARBA00023033"/>
    </source>
</evidence>
<dbReference type="InterPro" id="IPR023753">
    <property type="entry name" value="FAD/NAD-binding_dom"/>
</dbReference>
<dbReference type="EMBL" id="JADNRY010000084">
    <property type="protein sequence ID" value="KAF9066659.1"/>
    <property type="molecule type" value="Genomic_DNA"/>
</dbReference>
<keyword evidence="6" id="KW-0560">Oxidoreductase</keyword>
<comment type="cofactor">
    <cofactor evidence="1">
        <name>FAD</name>
        <dbReference type="ChEBI" id="CHEBI:57692"/>
    </cofactor>
</comment>
<reference evidence="9" key="1">
    <citation type="submission" date="2020-11" db="EMBL/GenBank/DDBJ databases">
        <authorList>
            <consortium name="DOE Joint Genome Institute"/>
            <person name="Ahrendt S."/>
            <person name="Riley R."/>
            <person name="Andreopoulos W."/>
            <person name="Labutti K."/>
            <person name="Pangilinan J."/>
            <person name="Ruiz-Duenas F.J."/>
            <person name="Barrasa J.M."/>
            <person name="Sanchez-Garcia M."/>
            <person name="Camarero S."/>
            <person name="Miyauchi S."/>
            <person name="Serrano A."/>
            <person name="Linde D."/>
            <person name="Babiker R."/>
            <person name="Drula E."/>
            <person name="Ayuso-Fernandez I."/>
            <person name="Pacheco R."/>
            <person name="Padilla G."/>
            <person name="Ferreira P."/>
            <person name="Barriuso J."/>
            <person name="Kellner H."/>
            <person name="Castanera R."/>
            <person name="Alfaro M."/>
            <person name="Ramirez L."/>
            <person name="Pisabarro A.G."/>
            <person name="Kuo A."/>
            <person name="Tritt A."/>
            <person name="Lipzen A."/>
            <person name="He G."/>
            <person name="Yan M."/>
            <person name="Ng V."/>
            <person name="Cullen D."/>
            <person name="Martin F."/>
            <person name="Rosso M.-N."/>
            <person name="Henrissat B."/>
            <person name="Hibbett D."/>
            <person name="Martinez A.T."/>
            <person name="Grigoriev I.V."/>
        </authorList>
    </citation>
    <scope>NUCLEOTIDE SEQUENCE</scope>
    <source>
        <strain evidence="9">AH 40177</strain>
    </source>
</reference>